<comment type="subcellular location">
    <subcellularLocation>
        <location evidence="1">Membrane</location>
        <topology evidence="1">Multi-pass membrane protein</topology>
    </subcellularLocation>
</comment>
<dbReference type="PANTHER" id="PTHR23501">
    <property type="entry name" value="MAJOR FACILITATOR SUPERFAMILY"/>
    <property type="match status" value="1"/>
</dbReference>
<dbReference type="InterPro" id="IPR036259">
    <property type="entry name" value="MFS_trans_sf"/>
</dbReference>
<feature type="transmembrane region" description="Helical" evidence="6">
    <location>
        <begin position="528"/>
        <end position="548"/>
    </location>
</feature>
<feature type="transmembrane region" description="Helical" evidence="6">
    <location>
        <begin position="209"/>
        <end position="232"/>
    </location>
</feature>
<feature type="transmembrane region" description="Helical" evidence="6">
    <location>
        <begin position="373"/>
        <end position="392"/>
    </location>
</feature>
<evidence type="ECO:0000256" key="5">
    <source>
        <dbReference type="SAM" id="MobiDB-lite"/>
    </source>
</evidence>
<keyword evidence="3 6" id="KW-1133">Transmembrane helix</keyword>
<feature type="transmembrane region" description="Helical" evidence="6">
    <location>
        <begin position="302"/>
        <end position="320"/>
    </location>
</feature>
<comment type="caution">
    <text evidence="8">The sequence shown here is derived from an EMBL/GenBank/DDBJ whole genome shotgun (WGS) entry which is preliminary data.</text>
</comment>
<keyword evidence="2 6" id="KW-0812">Transmembrane</keyword>
<feature type="transmembrane region" description="Helical" evidence="6">
    <location>
        <begin position="252"/>
        <end position="275"/>
    </location>
</feature>
<evidence type="ECO:0000313" key="8">
    <source>
        <dbReference type="EMBL" id="KAK7064642.1"/>
    </source>
</evidence>
<protein>
    <submittedName>
        <fullName evidence="8">Major facilitator superfamily transporter</fullName>
    </submittedName>
</protein>
<accession>A0AAW0EH20</accession>
<feature type="compositionally biased region" description="Polar residues" evidence="5">
    <location>
        <begin position="16"/>
        <end position="29"/>
    </location>
</feature>
<evidence type="ECO:0000256" key="6">
    <source>
        <dbReference type="SAM" id="Phobius"/>
    </source>
</evidence>
<feature type="domain" description="Major facilitator superfamily (MFS) profile" evidence="7">
    <location>
        <begin position="69"/>
        <end position="597"/>
    </location>
</feature>
<evidence type="ECO:0000256" key="2">
    <source>
        <dbReference type="ARBA" id="ARBA00022692"/>
    </source>
</evidence>
<name>A0AAW0EH20_9AGAR</name>
<feature type="compositionally biased region" description="Basic and acidic residues" evidence="5">
    <location>
        <begin position="30"/>
        <end position="42"/>
    </location>
</feature>
<dbReference type="EMBL" id="JAWWNJ010000001">
    <property type="protein sequence ID" value="KAK7064642.1"/>
    <property type="molecule type" value="Genomic_DNA"/>
</dbReference>
<evidence type="ECO:0000256" key="1">
    <source>
        <dbReference type="ARBA" id="ARBA00004141"/>
    </source>
</evidence>
<keyword evidence="9" id="KW-1185">Reference proteome</keyword>
<dbReference type="PROSITE" id="PS50850">
    <property type="entry name" value="MFS"/>
    <property type="match status" value="1"/>
</dbReference>
<dbReference type="InterPro" id="IPR011701">
    <property type="entry name" value="MFS"/>
</dbReference>
<feature type="transmembrane region" description="Helical" evidence="6">
    <location>
        <begin position="176"/>
        <end position="197"/>
    </location>
</feature>
<feature type="transmembrane region" description="Helical" evidence="6">
    <location>
        <begin position="332"/>
        <end position="352"/>
    </location>
</feature>
<dbReference type="AlphaFoldDB" id="A0AAW0EH20"/>
<dbReference type="Gene3D" id="1.20.1250.20">
    <property type="entry name" value="MFS general substrate transporter like domains"/>
    <property type="match status" value="1"/>
</dbReference>
<feature type="transmembrane region" description="Helical" evidence="6">
    <location>
        <begin position="66"/>
        <end position="92"/>
    </location>
</feature>
<dbReference type="FunFam" id="1.20.1250.20:FF:000196">
    <property type="entry name" value="MFS toxin efflux pump (AflT)"/>
    <property type="match status" value="1"/>
</dbReference>
<reference evidence="8 9" key="1">
    <citation type="journal article" date="2024" name="J Genomics">
        <title>Draft genome sequencing and assembly of Favolaschia claudopus CIRM-BRFM 2984 isolated from oak limbs.</title>
        <authorList>
            <person name="Navarro D."/>
            <person name="Drula E."/>
            <person name="Chaduli D."/>
            <person name="Cazenave R."/>
            <person name="Ahrendt S."/>
            <person name="Wang J."/>
            <person name="Lipzen A."/>
            <person name="Daum C."/>
            <person name="Barry K."/>
            <person name="Grigoriev I.V."/>
            <person name="Favel A."/>
            <person name="Rosso M.N."/>
            <person name="Martin F."/>
        </authorList>
    </citation>
    <scope>NUCLEOTIDE SEQUENCE [LARGE SCALE GENOMIC DNA]</scope>
    <source>
        <strain evidence="8 9">CIRM-BRFM 2984</strain>
    </source>
</reference>
<evidence type="ECO:0000256" key="3">
    <source>
        <dbReference type="ARBA" id="ARBA00022989"/>
    </source>
</evidence>
<gene>
    <name evidence="8" type="ORF">R3P38DRAFT_2676313</name>
</gene>
<evidence type="ECO:0000256" key="4">
    <source>
        <dbReference type="ARBA" id="ARBA00023136"/>
    </source>
</evidence>
<dbReference type="PANTHER" id="PTHR23501:SF199">
    <property type="entry name" value="MFS EFFLUX TRANSPORTER INPD-RELATED"/>
    <property type="match status" value="1"/>
</dbReference>
<dbReference type="Proteomes" id="UP001362999">
    <property type="component" value="Unassembled WGS sequence"/>
</dbReference>
<dbReference type="SUPFAM" id="SSF103473">
    <property type="entry name" value="MFS general substrate transporter"/>
    <property type="match status" value="1"/>
</dbReference>
<dbReference type="GO" id="GO:0022857">
    <property type="term" value="F:transmembrane transporter activity"/>
    <property type="evidence" value="ECO:0007669"/>
    <property type="project" value="InterPro"/>
</dbReference>
<dbReference type="Gene3D" id="1.20.1720.10">
    <property type="entry name" value="Multidrug resistance protein D"/>
    <property type="match status" value="2"/>
</dbReference>
<dbReference type="Pfam" id="PF07690">
    <property type="entry name" value="MFS_1"/>
    <property type="match status" value="1"/>
</dbReference>
<sequence length="604" mass="64751">MAAQIHHQPSVEGATLNGSSHSLARATSSGEKEEKDKQELSSKLEPPSDVTPGPEVPTEYPSGPKLFILMVALCLAVFLVALDNTIITTAIPRITDQFQSLDDVGWYGSAYLLAVGSTQLLFGKFYTFFPLKFVSSSIIFIALFHLNMFKVFLTGISIFELGSLICGVAPNSNALIIGRAIAGLGSAGIFTGALIIIAHSVPLAKRPMYTGLIGAMYGIASVAGPLMGQYQFHLTQSISISLPGGAFTDKVSWRWCFYINLPIGGVAVTAIAIFFKTPETAKIKKREVELTLRQKVEQFDPIGTLLFIPAIISLLLALQWGGTKYAWDNGRIIALFVIFGVFICAFVGVQVWQQDNATVPPRIISQRSIWAGGVYSLFQGASFFVFVFYLPIWFQAIKGTTAVKSGIDNLPMILGLVISSMSMGALVTTLGYYAPFMILSTVMMTIGAGLMSTFTTTTGSSHWIGYQALYGLGLGFGMQGPLIAAQTVLELNDIPIGTSCNMFLQTLGGALFISVGQNVFQNKLISGLVSRVPGVSPAIVFLAGATNLKNAIDPQFLPAVLEVYNSALMSTFQVGIALAGLTLVGSLAMEWRSVKGKKIEMAMA</sequence>
<organism evidence="8 9">
    <name type="scientific">Favolaschia claudopus</name>
    <dbReference type="NCBI Taxonomy" id="2862362"/>
    <lineage>
        <taxon>Eukaryota</taxon>
        <taxon>Fungi</taxon>
        <taxon>Dikarya</taxon>
        <taxon>Basidiomycota</taxon>
        <taxon>Agaricomycotina</taxon>
        <taxon>Agaricomycetes</taxon>
        <taxon>Agaricomycetidae</taxon>
        <taxon>Agaricales</taxon>
        <taxon>Marasmiineae</taxon>
        <taxon>Mycenaceae</taxon>
        <taxon>Favolaschia</taxon>
    </lineage>
</organism>
<feature type="transmembrane region" description="Helical" evidence="6">
    <location>
        <begin position="104"/>
        <end position="122"/>
    </location>
</feature>
<dbReference type="GO" id="GO:0005886">
    <property type="term" value="C:plasma membrane"/>
    <property type="evidence" value="ECO:0007669"/>
    <property type="project" value="TreeGrafter"/>
</dbReference>
<evidence type="ECO:0000313" key="9">
    <source>
        <dbReference type="Proteomes" id="UP001362999"/>
    </source>
</evidence>
<feature type="region of interest" description="Disordered" evidence="5">
    <location>
        <begin position="1"/>
        <end position="57"/>
    </location>
</feature>
<proteinExistence type="predicted"/>
<keyword evidence="4 6" id="KW-0472">Membrane</keyword>
<evidence type="ECO:0000259" key="7">
    <source>
        <dbReference type="PROSITE" id="PS50850"/>
    </source>
</evidence>
<dbReference type="InterPro" id="IPR020846">
    <property type="entry name" value="MFS_dom"/>
</dbReference>
<feature type="transmembrane region" description="Helical" evidence="6">
    <location>
        <begin position="568"/>
        <end position="589"/>
    </location>
</feature>
<dbReference type="CDD" id="cd17502">
    <property type="entry name" value="MFS_Azr1_MDR_like"/>
    <property type="match status" value="1"/>
</dbReference>